<dbReference type="EMBL" id="JAERRJ010000006">
    <property type="protein sequence ID" value="MBL1076070.1"/>
    <property type="molecule type" value="Genomic_DNA"/>
</dbReference>
<evidence type="ECO:0000256" key="1">
    <source>
        <dbReference type="ARBA" id="ARBA00001554"/>
    </source>
</evidence>
<dbReference type="GO" id="GO:0008124">
    <property type="term" value="F:4-alpha-hydroxytetrahydrobiopterin dehydratase activity"/>
    <property type="evidence" value="ECO:0007669"/>
    <property type="project" value="UniProtKB-EC"/>
</dbReference>
<keyword evidence="3 4" id="KW-0456">Lyase</keyword>
<dbReference type="Pfam" id="PF01329">
    <property type="entry name" value="Pterin_4a"/>
    <property type="match status" value="1"/>
</dbReference>
<dbReference type="Proteomes" id="UP000602198">
    <property type="component" value="Unassembled WGS sequence"/>
</dbReference>
<dbReference type="PANTHER" id="PTHR12599">
    <property type="entry name" value="PTERIN-4-ALPHA-CARBINOLAMINE DEHYDRATASE"/>
    <property type="match status" value="1"/>
</dbReference>
<evidence type="ECO:0000256" key="4">
    <source>
        <dbReference type="HAMAP-Rule" id="MF_00434"/>
    </source>
</evidence>
<dbReference type="InterPro" id="IPR036428">
    <property type="entry name" value="PCD_sf"/>
</dbReference>
<dbReference type="EC" id="4.2.1.96" evidence="4"/>
<name>A0ABS1M639_9NOCA</name>
<comment type="similarity">
    <text evidence="2 4">Belongs to the pterin-4-alpha-carbinolamine dehydratase family.</text>
</comment>
<reference evidence="5 6" key="1">
    <citation type="submission" date="2021-01" db="EMBL/GenBank/DDBJ databases">
        <title>WGS of actinomycetes isolated from Thailand.</title>
        <authorList>
            <person name="Thawai C."/>
        </authorList>
    </citation>
    <scope>NUCLEOTIDE SEQUENCE [LARGE SCALE GENOMIC DNA]</scope>
    <source>
        <strain evidence="5 6">LPG 2</strain>
    </source>
</reference>
<dbReference type="RefSeq" id="WP_201948648.1">
    <property type="nucleotide sequence ID" value="NZ_JAERRJ010000006.1"/>
</dbReference>
<accession>A0ABS1M639</accession>
<evidence type="ECO:0000313" key="5">
    <source>
        <dbReference type="EMBL" id="MBL1076070.1"/>
    </source>
</evidence>
<dbReference type="SUPFAM" id="SSF55248">
    <property type="entry name" value="PCD-like"/>
    <property type="match status" value="1"/>
</dbReference>
<comment type="catalytic activity">
    <reaction evidence="1 4">
        <text>(4aS,6R)-4a-hydroxy-L-erythro-5,6,7,8-tetrahydrobiopterin = (6R)-L-erythro-6,7-dihydrobiopterin + H2O</text>
        <dbReference type="Rhea" id="RHEA:11920"/>
        <dbReference type="ChEBI" id="CHEBI:15377"/>
        <dbReference type="ChEBI" id="CHEBI:15642"/>
        <dbReference type="ChEBI" id="CHEBI:43120"/>
        <dbReference type="EC" id="4.2.1.96"/>
    </reaction>
</comment>
<comment type="caution">
    <text evidence="5">The sequence shown here is derived from an EMBL/GenBank/DDBJ whole genome shotgun (WGS) entry which is preliminary data.</text>
</comment>
<evidence type="ECO:0000313" key="6">
    <source>
        <dbReference type="Proteomes" id="UP000602198"/>
    </source>
</evidence>
<dbReference type="Gene3D" id="3.30.1360.20">
    <property type="entry name" value="Transcriptional coactivator/pterin dehydratase"/>
    <property type="match status" value="1"/>
</dbReference>
<proteinExistence type="inferred from homology"/>
<dbReference type="CDD" id="cd00488">
    <property type="entry name" value="PCD_DCoH"/>
    <property type="match status" value="1"/>
</dbReference>
<sequence length="96" mass="10403">MTALLSEDDIAKALTELPEWTRTGDSIARTVEAPSFLSGVELVRRVAAAAEAANHHPDIDIRWRRVTFTLSTHSAGGLTALDVALAHEIDRQAQQA</sequence>
<organism evidence="5 6">
    <name type="scientific">Nocardia acididurans</name>
    <dbReference type="NCBI Taxonomy" id="2802282"/>
    <lineage>
        <taxon>Bacteria</taxon>
        <taxon>Bacillati</taxon>
        <taxon>Actinomycetota</taxon>
        <taxon>Actinomycetes</taxon>
        <taxon>Mycobacteriales</taxon>
        <taxon>Nocardiaceae</taxon>
        <taxon>Nocardia</taxon>
    </lineage>
</organism>
<evidence type="ECO:0000256" key="2">
    <source>
        <dbReference type="ARBA" id="ARBA00006472"/>
    </source>
</evidence>
<protein>
    <recommendedName>
        <fullName evidence="4">Putative pterin-4-alpha-carbinolamine dehydratase</fullName>
        <shortName evidence="4">PHS</shortName>
        <ecNumber evidence="4">4.2.1.96</ecNumber>
    </recommendedName>
    <alternativeName>
        <fullName evidence="4">4-alpha-hydroxy-tetrahydropterin dehydratase</fullName>
    </alternativeName>
    <alternativeName>
        <fullName evidence="4">Pterin carbinolamine dehydratase</fullName>
        <shortName evidence="4">PCD</shortName>
    </alternativeName>
</protein>
<dbReference type="PANTHER" id="PTHR12599:SF0">
    <property type="entry name" value="PTERIN-4-ALPHA-CARBINOLAMINE DEHYDRATASE"/>
    <property type="match status" value="1"/>
</dbReference>
<keyword evidence="6" id="KW-1185">Reference proteome</keyword>
<dbReference type="InterPro" id="IPR001533">
    <property type="entry name" value="Pterin_deHydtase"/>
</dbReference>
<dbReference type="HAMAP" id="MF_00434">
    <property type="entry name" value="Pterin_4_alpha"/>
    <property type="match status" value="1"/>
</dbReference>
<evidence type="ECO:0000256" key="3">
    <source>
        <dbReference type="ARBA" id="ARBA00023239"/>
    </source>
</evidence>
<dbReference type="NCBIfam" id="NF002017">
    <property type="entry name" value="PRK00823.1-2"/>
    <property type="match status" value="1"/>
</dbReference>
<gene>
    <name evidence="5" type="ORF">JK358_16855</name>
</gene>